<feature type="repeat" description="ANK" evidence="3">
    <location>
        <begin position="20"/>
        <end position="52"/>
    </location>
</feature>
<dbReference type="SUPFAM" id="SSF48403">
    <property type="entry name" value="Ankyrin repeat"/>
    <property type="match status" value="1"/>
</dbReference>
<dbReference type="PANTHER" id="PTHR24126">
    <property type="entry name" value="ANKYRIN REPEAT, PH AND SEC7 DOMAIN CONTAINING PROTEIN SECG-RELATED"/>
    <property type="match status" value="1"/>
</dbReference>
<evidence type="ECO:0000256" key="1">
    <source>
        <dbReference type="ARBA" id="ARBA00022737"/>
    </source>
</evidence>
<dbReference type="Gene3D" id="1.25.40.20">
    <property type="entry name" value="Ankyrin repeat-containing domain"/>
    <property type="match status" value="3"/>
</dbReference>
<organism evidence="4 5">
    <name type="scientific">Paraphoma chrysanthemicola</name>
    <dbReference type="NCBI Taxonomy" id="798071"/>
    <lineage>
        <taxon>Eukaryota</taxon>
        <taxon>Fungi</taxon>
        <taxon>Dikarya</taxon>
        <taxon>Ascomycota</taxon>
        <taxon>Pezizomycotina</taxon>
        <taxon>Dothideomycetes</taxon>
        <taxon>Pleosporomycetidae</taxon>
        <taxon>Pleosporales</taxon>
        <taxon>Pleosporineae</taxon>
        <taxon>Phaeosphaeriaceae</taxon>
        <taxon>Paraphoma</taxon>
    </lineage>
</organism>
<dbReference type="Pfam" id="PF13857">
    <property type="entry name" value="Ank_5"/>
    <property type="match status" value="1"/>
</dbReference>
<dbReference type="Proteomes" id="UP000813461">
    <property type="component" value="Unassembled WGS sequence"/>
</dbReference>
<feature type="repeat" description="ANK" evidence="3">
    <location>
        <begin position="86"/>
        <end position="118"/>
    </location>
</feature>
<dbReference type="SMART" id="SM00248">
    <property type="entry name" value="ANK"/>
    <property type="match status" value="5"/>
</dbReference>
<dbReference type="InterPro" id="IPR036770">
    <property type="entry name" value="Ankyrin_rpt-contain_sf"/>
</dbReference>
<evidence type="ECO:0000313" key="5">
    <source>
        <dbReference type="Proteomes" id="UP000813461"/>
    </source>
</evidence>
<feature type="non-terminal residue" evidence="4">
    <location>
        <position position="295"/>
    </location>
</feature>
<evidence type="ECO:0000313" key="4">
    <source>
        <dbReference type="EMBL" id="KAH7069380.1"/>
    </source>
</evidence>
<feature type="non-terminal residue" evidence="4">
    <location>
        <position position="1"/>
    </location>
</feature>
<evidence type="ECO:0000256" key="3">
    <source>
        <dbReference type="PROSITE-ProRule" id="PRU00023"/>
    </source>
</evidence>
<accession>A0A8K0VSM6</accession>
<keyword evidence="1" id="KW-0677">Repeat</keyword>
<comment type="caution">
    <text evidence="4">The sequence shown here is derived from an EMBL/GenBank/DDBJ whole genome shotgun (WGS) entry which is preliminary data.</text>
</comment>
<protein>
    <submittedName>
        <fullName evidence="4">Ankyrin repeat-containing domain protein</fullName>
    </submittedName>
</protein>
<dbReference type="AlphaFoldDB" id="A0A8K0VSM6"/>
<sequence length="295" mass="32580">DEVREILLQNGFGIEAQDCKGRSVLSVAVTCCDSSAIKFLLGKGANINAIDSTGRTVVHAATLSYDYALAVLLEHKDVQVDAQDLEGMSPLHLAASANRGQAVLQLLDKGANPRLTDMHGRTPLHEFSRSDDVSQYGLYGLRDQTSRVPKQLLARGASLDDRDNDKFTPLQLAICNEHLYKSVSLLQCGAQLISAMDSEENVWLLQNLVCDAYLAGQLGVFRHVVSVYEITSSYRRGWLQRAWKDREGELWSEIAQLTPKAELERVTLSFLSGIEFNSSDPDGEIAFLLEHSQLS</sequence>
<gene>
    <name evidence="4" type="ORF">FB567DRAFT_246472</name>
</gene>
<keyword evidence="2 3" id="KW-0040">ANK repeat</keyword>
<reference evidence="4" key="1">
    <citation type="journal article" date="2021" name="Nat. Commun.">
        <title>Genetic determinants of endophytism in the Arabidopsis root mycobiome.</title>
        <authorList>
            <person name="Mesny F."/>
            <person name="Miyauchi S."/>
            <person name="Thiergart T."/>
            <person name="Pickel B."/>
            <person name="Atanasova L."/>
            <person name="Karlsson M."/>
            <person name="Huettel B."/>
            <person name="Barry K.W."/>
            <person name="Haridas S."/>
            <person name="Chen C."/>
            <person name="Bauer D."/>
            <person name="Andreopoulos W."/>
            <person name="Pangilinan J."/>
            <person name="LaButti K."/>
            <person name="Riley R."/>
            <person name="Lipzen A."/>
            <person name="Clum A."/>
            <person name="Drula E."/>
            <person name="Henrissat B."/>
            <person name="Kohler A."/>
            <person name="Grigoriev I.V."/>
            <person name="Martin F.M."/>
            <person name="Hacquard S."/>
        </authorList>
    </citation>
    <scope>NUCLEOTIDE SEQUENCE</scope>
    <source>
        <strain evidence="4">MPI-SDFR-AT-0120</strain>
    </source>
</reference>
<proteinExistence type="predicted"/>
<name>A0A8K0VSM6_9PLEO</name>
<dbReference type="EMBL" id="JAGMVJ010000030">
    <property type="protein sequence ID" value="KAH7069380.1"/>
    <property type="molecule type" value="Genomic_DNA"/>
</dbReference>
<evidence type="ECO:0000256" key="2">
    <source>
        <dbReference type="ARBA" id="ARBA00023043"/>
    </source>
</evidence>
<dbReference type="OrthoDB" id="3945980at2759"/>
<dbReference type="PROSITE" id="PS50297">
    <property type="entry name" value="ANK_REP_REGION"/>
    <property type="match status" value="2"/>
</dbReference>
<keyword evidence="5" id="KW-1185">Reference proteome</keyword>
<dbReference type="InterPro" id="IPR002110">
    <property type="entry name" value="Ankyrin_rpt"/>
</dbReference>
<dbReference type="PANTHER" id="PTHR24126:SF14">
    <property type="entry name" value="ANK_REP_REGION DOMAIN-CONTAINING PROTEIN"/>
    <property type="match status" value="1"/>
</dbReference>
<dbReference type="Pfam" id="PF00023">
    <property type="entry name" value="Ank"/>
    <property type="match status" value="1"/>
</dbReference>
<dbReference type="PROSITE" id="PS50088">
    <property type="entry name" value="ANK_REPEAT"/>
    <property type="match status" value="2"/>
</dbReference>